<keyword evidence="4" id="KW-0804">Transcription</keyword>
<feature type="domain" description="HTH lysR-type" evidence="5">
    <location>
        <begin position="8"/>
        <end position="65"/>
    </location>
</feature>
<dbReference type="Proteomes" id="UP001241605">
    <property type="component" value="Chromosome"/>
</dbReference>
<dbReference type="InterPro" id="IPR058163">
    <property type="entry name" value="LysR-type_TF_proteobact-type"/>
</dbReference>
<keyword evidence="2" id="KW-0805">Transcription regulation</keyword>
<evidence type="ECO:0000259" key="5">
    <source>
        <dbReference type="PROSITE" id="PS50931"/>
    </source>
</evidence>
<dbReference type="SUPFAM" id="SSF53850">
    <property type="entry name" value="Periplasmic binding protein-like II"/>
    <property type="match status" value="1"/>
</dbReference>
<dbReference type="InterPro" id="IPR005119">
    <property type="entry name" value="LysR_subst-bd"/>
</dbReference>
<dbReference type="Gene3D" id="3.40.190.290">
    <property type="match status" value="1"/>
</dbReference>
<protein>
    <submittedName>
        <fullName evidence="6">LysR family transcriptional regulator</fullName>
    </submittedName>
</protein>
<dbReference type="PROSITE" id="PS50931">
    <property type="entry name" value="HTH_LYSR"/>
    <property type="match status" value="1"/>
</dbReference>
<evidence type="ECO:0000313" key="6">
    <source>
        <dbReference type="EMBL" id="WGW04416.1"/>
    </source>
</evidence>
<comment type="similarity">
    <text evidence="1">Belongs to the LysR transcriptional regulatory family.</text>
</comment>
<dbReference type="EMBL" id="CP124616">
    <property type="protein sequence ID" value="WGW04416.1"/>
    <property type="molecule type" value="Genomic_DNA"/>
</dbReference>
<dbReference type="SUPFAM" id="SSF46785">
    <property type="entry name" value="Winged helix' DNA-binding domain"/>
    <property type="match status" value="1"/>
</dbReference>
<evidence type="ECO:0000256" key="4">
    <source>
        <dbReference type="ARBA" id="ARBA00023163"/>
    </source>
</evidence>
<dbReference type="PANTHER" id="PTHR30537:SF3">
    <property type="entry name" value="TRANSCRIPTIONAL REGULATORY PROTEIN"/>
    <property type="match status" value="1"/>
</dbReference>
<name>A0ABY8QK83_9RHOB</name>
<proteinExistence type="inferred from homology"/>
<accession>A0ABY8QK83</accession>
<dbReference type="Pfam" id="PF00126">
    <property type="entry name" value="HTH_1"/>
    <property type="match status" value="1"/>
</dbReference>
<keyword evidence="7" id="KW-1185">Reference proteome</keyword>
<dbReference type="InterPro" id="IPR000847">
    <property type="entry name" value="LysR_HTH_N"/>
</dbReference>
<gene>
    <name evidence="6" type="ORF">QF118_02405</name>
</gene>
<dbReference type="PRINTS" id="PR00039">
    <property type="entry name" value="HTHLYSR"/>
</dbReference>
<dbReference type="InterPro" id="IPR036388">
    <property type="entry name" value="WH-like_DNA-bd_sf"/>
</dbReference>
<dbReference type="InterPro" id="IPR036390">
    <property type="entry name" value="WH_DNA-bd_sf"/>
</dbReference>
<reference evidence="6 7" key="1">
    <citation type="submission" date="2023-05" db="EMBL/GenBank/DDBJ databases">
        <title>YMD87, complete Genome.</title>
        <authorList>
            <person name="Zhang J."/>
            <person name="Xu X."/>
        </authorList>
    </citation>
    <scope>NUCLEOTIDE SEQUENCE [LARGE SCALE GENOMIC DNA]</scope>
    <source>
        <strain evidence="6 7">YMD87</strain>
    </source>
</reference>
<evidence type="ECO:0000256" key="1">
    <source>
        <dbReference type="ARBA" id="ARBA00009437"/>
    </source>
</evidence>
<evidence type="ECO:0000313" key="7">
    <source>
        <dbReference type="Proteomes" id="UP001241605"/>
    </source>
</evidence>
<dbReference type="RefSeq" id="WP_282301049.1">
    <property type="nucleotide sequence ID" value="NZ_CP124616.1"/>
</dbReference>
<evidence type="ECO:0000256" key="3">
    <source>
        <dbReference type="ARBA" id="ARBA00023125"/>
    </source>
</evidence>
<dbReference type="Pfam" id="PF03466">
    <property type="entry name" value="LysR_substrate"/>
    <property type="match status" value="1"/>
</dbReference>
<sequence length="298" mass="32280">MDWRSVTFDWNRARAFLVTAEEGSLSAAARALGMTQPTLGRQVTALEDELGVMLFERVGRGLVLTRAGSQLMDHVRAMGEAAAAVSLAASGQAQEIEGNVAITASEIYSSWLLPPILRQLRDLAPGITVEIVASNAIRDLKRREADIAIRNTRPDQPDLIGKLVAEDHGGFYATPDHLARANPIRTKDDLAGAQIIGLDDNANFIAALTGRGMPVTKANFPVIANTHPVHWEMARAGLGLGVGPCGLGESDPGLQRVLPEVRFDYPVWLVAHRELRTNPRVRIVWDLLAETLPALITP</sequence>
<organism evidence="6 7">
    <name type="scientific">Tropicibacter oceani</name>
    <dbReference type="NCBI Taxonomy" id="3058420"/>
    <lineage>
        <taxon>Bacteria</taxon>
        <taxon>Pseudomonadati</taxon>
        <taxon>Pseudomonadota</taxon>
        <taxon>Alphaproteobacteria</taxon>
        <taxon>Rhodobacterales</taxon>
        <taxon>Roseobacteraceae</taxon>
        <taxon>Tropicibacter</taxon>
    </lineage>
</organism>
<dbReference type="PANTHER" id="PTHR30537">
    <property type="entry name" value="HTH-TYPE TRANSCRIPTIONAL REGULATOR"/>
    <property type="match status" value="1"/>
</dbReference>
<keyword evidence="3" id="KW-0238">DNA-binding</keyword>
<dbReference type="Gene3D" id="1.10.10.10">
    <property type="entry name" value="Winged helix-like DNA-binding domain superfamily/Winged helix DNA-binding domain"/>
    <property type="match status" value="1"/>
</dbReference>
<evidence type="ECO:0000256" key="2">
    <source>
        <dbReference type="ARBA" id="ARBA00023015"/>
    </source>
</evidence>